<keyword evidence="1" id="KW-0472">Membrane</keyword>
<comment type="caution">
    <text evidence="3">The sequence shown here is derived from an EMBL/GenBank/DDBJ whole genome shotgun (WGS) entry which is preliminary data.</text>
</comment>
<evidence type="ECO:0000259" key="2">
    <source>
        <dbReference type="Pfam" id="PF13472"/>
    </source>
</evidence>
<dbReference type="PANTHER" id="PTHR30383:SF27">
    <property type="entry name" value="SPORE GERMINATION LIPASE LIPC"/>
    <property type="match status" value="1"/>
</dbReference>
<dbReference type="STRING" id="33960.TY91_07290"/>
<reference evidence="3 4" key="1">
    <citation type="journal article" date="2015" name="Genome Announc.">
        <title>Expanding the biotechnology potential of lactobacilli through comparative genomics of 213 strains and associated genera.</title>
        <authorList>
            <person name="Sun Z."/>
            <person name="Harris H.M."/>
            <person name="McCann A."/>
            <person name="Guo C."/>
            <person name="Argimon S."/>
            <person name="Zhang W."/>
            <person name="Yang X."/>
            <person name="Jeffery I.B."/>
            <person name="Cooney J.C."/>
            <person name="Kagawa T.F."/>
            <person name="Liu W."/>
            <person name="Song Y."/>
            <person name="Salvetti E."/>
            <person name="Wrobel A."/>
            <person name="Rasinkangas P."/>
            <person name="Parkhill J."/>
            <person name="Rea M.C."/>
            <person name="O'Sullivan O."/>
            <person name="Ritari J."/>
            <person name="Douillard F.P."/>
            <person name="Paul Ross R."/>
            <person name="Yang R."/>
            <person name="Briner A.E."/>
            <person name="Felis G.E."/>
            <person name="de Vos W.M."/>
            <person name="Barrangou R."/>
            <person name="Klaenhammer T.R."/>
            <person name="Caufield P.W."/>
            <person name="Cui Y."/>
            <person name="Zhang H."/>
            <person name="O'Toole P.W."/>
        </authorList>
    </citation>
    <scope>NUCLEOTIDE SEQUENCE [LARGE SCALE GENOMIC DNA]</scope>
    <source>
        <strain evidence="3 4">DSM 20515</strain>
    </source>
</reference>
<dbReference type="PANTHER" id="PTHR30383">
    <property type="entry name" value="THIOESTERASE 1/PROTEASE 1/LYSOPHOSPHOLIPASE L1"/>
    <property type="match status" value="1"/>
</dbReference>
<dbReference type="InterPro" id="IPR051532">
    <property type="entry name" value="Ester_Hydrolysis_Enzymes"/>
</dbReference>
<sequence length="315" mass="35687">MRAETGLKEESWFMRRLIKWLAVVVVLAIIGGGGYWYLHQQQTATTEKDKTPTTKQVKLVAIGDSLTQGIGYANDHKGYLPDLKNDLQKAYYVKLSSKNYGIGGLRSDQIDKRVRNNAKERASLKKADVITLTVGGNDLLQSLEKSIFVSSNKQLKSKLSPVKKTYQKKVERLIKDVRAVNPNATIYMFGIYNPVYVYFTNATMITNAVNQWNVVNKAVAKESDNVHFISISKQLTYGQYQTAAEQTKLKQQVSKSNSKYVSASSVESLLQNQTSKEKNHYLSSEDHFHPNRKGYRYMAKTLASVMGKYESWQSK</sequence>
<dbReference type="GO" id="GO:0004622">
    <property type="term" value="F:phosphatidylcholine lysophospholipase activity"/>
    <property type="evidence" value="ECO:0007669"/>
    <property type="project" value="TreeGrafter"/>
</dbReference>
<evidence type="ECO:0000313" key="3">
    <source>
        <dbReference type="EMBL" id="KRM77183.1"/>
    </source>
</evidence>
<accession>A0A0R2BC74</accession>
<organism evidence="3 4">
    <name type="scientific">Secundilactobacillus collinoides DSM 20515 = JCM 1123</name>
    <dbReference type="NCBI Taxonomy" id="1423733"/>
    <lineage>
        <taxon>Bacteria</taxon>
        <taxon>Bacillati</taxon>
        <taxon>Bacillota</taxon>
        <taxon>Bacilli</taxon>
        <taxon>Lactobacillales</taxon>
        <taxon>Lactobacillaceae</taxon>
        <taxon>Secundilactobacillus</taxon>
    </lineage>
</organism>
<dbReference type="EMBL" id="AYYR01000013">
    <property type="protein sequence ID" value="KRM77183.1"/>
    <property type="molecule type" value="Genomic_DNA"/>
</dbReference>
<dbReference type="InterPro" id="IPR036514">
    <property type="entry name" value="SGNH_hydro_sf"/>
</dbReference>
<gene>
    <name evidence="3" type="ORF">FC82_GL000425</name>
</gene>
<keyword evidence="1" id="KW-0812">Transmembrane</keyword>
<feature type="transmembrane region" description="Helical" evidence="1">
    <location>
        <begin position="20"/>
        <end position="38"/>
    </location>
</feature>
<dbReference type="SUPFAM" id="SSF52266">
    <property type="entry name" value="SGNH hydrolase"/>
    <property type="match status" value="1"/>
</dbReference>
<proteinExistence type="predicted"/>
<dbReference type="Pfam" id="PF13472">
    <property type="entry name" value="Lipase_GDSL_2"/>
    <property type="match status" value="1"/>
</dbReference>
<dbReference type="Gene3D" id="3.40.50.1110">
    <property type="entry name" value="SGNH hydrolase"/>
    <property type="match status" value="1"/>
</dbReference>
<dbReference type="Proteomes" id="UP000051845">
    <property type="component" value="Unassembled WGS sequence"/>
</dbReference>
<dbReference type="PATRIC" id="fig|1423733.4.peg.447"/>
<protein>
    <submittedName>
        <fullName evidence="3">Lysophospholipase L1 related esterase</fullName>
    </submittedName>
</protein>
<name>A0A0R2BC74_SECCO</name>
<evidence type="ECO:0000256" key="1">
    <source>
        <dbReference type="SAM" id="Phobius"/>
    </source>
</evidence>
<dbReference type="InterPro" id="IPR013830">
    <property type="entry name" value="SGNH_hydro"/>
</dbReference>
<evidence type="ECO:0000313" key="4">
    <source>
        <dbReference type="Proteomes" id="UP000051845"/>
    </source>
</evidence>
<feature type="domain" description="SGNH hydrolase-type esterase" evidence="2">
    <location>
        <begin position="61"/>
        <end position="296"/>
    </location>
</feature>
<keyword evidence="1" id="KW-1133">Transmembrane helix</keyword>
<dbReference type="AlphaFoldDB" id="A0A0R2BC74"/>